<dbReference type="InterPro" id="IPR000742">
    <property type="entry name" value="EGF"/>
</dbReference>
<dbReference type="Proteomes" id="UP000007014">
    <property type="component" value="Chromosome 17"/>
</dbReference>
<dbReference type="Gene3D" id="2.10.25.10">
    <property type="entry name" value="Laminin"/>
    <property type="match status" value="2"/>
</dbReference>
<organism evidence="5 6">
    <name type="scientific">Cyanidioschyzon merolae (strain NIES-3377 / 10D)</name>
    <name type="common">Unicellular red alga</name>
    <dbReference type="NCBI Taxonomy" id="280699"/>
    <lineage>
        <taxon>Eukaryota</taxon>
        <taxon>Rhodophyta</taxon>
        <taxon>Bangiophyceae</taxon>
        <taxon>Cyanidiales</taxon>
        <taxon>Cyanidiaceae</taxon>
        <taxon>Cyanidioschyzon</taxon>
    </lineage>
</organism>
<keyword evidence="2" id="KW-1133">Transmembrane helix</keyword>
<reference evidence="5 6" key="1">
    <citation type="journal article" date="2004" name="Nature">
        <title>Genome sequence of the ultrasmall unicellular red alga Cyanidioschyzon merolae 10D.</title>
        <authorList>
            <person name="Matsuzaki M."/>
            <person name="Misumi O."/>
            <person name="Shin-i T."/>
            <person name="Maruyama S."/>
            <person name="Takahara M."/>
            <person name="Miyagishima S."/>
            <person name="Mori T."/>
            <person name="Nishida K."/>
            <person name="Yagisawa F."/>
            <person name="Nishida K."/>
            <person name="Yoshida Y."/>
            <person name="Nishimura Y."/>
            <person name="Nakao S."/>
            <person name="Kobayashi T."/>
            <person name="Momoyama Y."/>
            <person name="Higashiyama T."/>
            <person name="Minoda A."/>
            <person name="Sano M."/>
            <person name="Nomoto H."/>
            <person name="Oishi K."/>
            <person name="Hayashi H."/>
            <person name="Ohta F."/>
            <person name="Nishizaka S."/>
            <person name="Haga S."/>
            <person name="Miura S."/>
            <person name="Morishita T."/>
            <person name="Kabeya Y."/>
            <person name="Terasawa K."/>
            <person name="Suzuki Y."/>
            <person name="Ishii Y."/>
            <person name="Asakawa S."/>
            <person name="Takano H."/>
            <person name="Ohta N."/>
            <person name="Kuroiwa H."/>
            <person name="Tanaka K."/>
            <person name="Shimizu N."/>
            <person name="Sugano S."/>
            <person name="Sato N."/>
            <person name="Nozaki H."/>
            <person name="Ogasawara N."/>
            <person name="Kohara Y."/>
            <person name="Kuroiwa T."/>
        </authorList>
    </citation>
    <scope>NUCLEOTIDE SEQUENCE [LARGE SCALE GENOMIC DNA]</scope>
    <source>
        <strain evidence="5 6">10D</strain>
    </source>
</reference>
<dbReference type="PROSITE" id="PS01186">
    <property type="entry name" value="EGF_2"/>
    <property type="match status" value="1"/>
</dbReference>
<evidence type="ECO:0000259" key="3">
    <source>
        <dbReference type="PROSITE" id="PS00022"/>
    </source>
</evidence>
<keyword evidence="2" id="KW-0472">Membrane</keyword>
<proteinExistence type="predicted"/>
<accession>M1UVZ7</accession>
<dbReference type="EMBL" id="AP006499">
    <property type="protein sequence ID" value="BAM82251.1"/>
    <property type="molecule type" value="Genomic_DNA"/>
</dbReference>
<dbReference type="OrthoDB" id="6130531at2759"/>
<feature type="transmembrane region" description="Helical" evidence="2">
    <location>
        <begin position="414"/>
        <end position="439"/>
    </location>
</feature>
<sequence>MVRGRVSHSQPSPVLARVRRSSRRRKRGFFLLVSAVGSAFLIGLWLGLKLVSQSQRAAASTSITQRKESLRQVSIPSIGRASDASLCGVLPAPCSGHGECRIQQGLPTLYPAPEGNVALPSELPPNSVAFCACDAGWAPPACDRPLCPGGGHCSGNGVCLQGTCVCEGAWGGEACSELQPGTATMTTAAPCPRDADTGLVCGGPQRGACVSNGTCVCHAPWTGTLCENQAFRTVYEFARRGAGTLQPCQVSPSPQATPFIVAALPPAEAGRRWLGFQALLIPTNHEPYFGTKLPWLCIAYDLAERLSSNSIVSAFDIVVTRWIEMLISGERAWQLTAAMYVPANWTLDTFLPRYVMQILPIKIGVPVRIEDVRIDGEVSLIIANDSERASLFSAQVTRTTTATRNASSVSVVEAIGIAAMGALTFVAVLAAVFGIDAWLQRRRRSLQHQQRYADGDTSANSSAATSPPLPLGTADPAAMPSAPPADRAPDSTPLGMNLEELVTISLSPERPWKYRSWRHR</sequence>
<dbReference type="Gramene" id="CMQ409CT">
    <property type="protein sequence ID" value="CMQ409CT"/>
    <property type="gene ID" value="CMQ409C"/>
</dbReference>
<dbReference type="SMART" id="SM00181">
    <property type="entry name" value="EGF"/>
    <property type="match status" value="2"/>
</dbReference>
<feature type="domain" description="EGF-like" evidence="3">
    <location>
        <begin position="164"/>
        <end position="175"/>
    </location>
</feature>
<evidence type="ECO:0000259" key="4">
    <source>
        <dbReference type="PROSITE" id="PS01186"/>
    </source>
</evidence>
<feature type="transmembrane region" description="Helical" evidence="2">
    <location>
        <begin position="29"/>
        <end position="48"/>
    </location>
</feature>
<dbReference type="eggNOG" id="KOG1225">
    <property type="taxonomic scope" value="Eukaryota"/>
</dbReference>
<keyword evidence="2" id="KW-0812">Transmembrane</keyword>
<dbReference type="InterPro" id="IPR052108">
    <property type="entry name" value="MEGF/SIB"/>
</dbReference>
<feature type="domain" description="EGF-like" evidence="4">
    <location>
        <begin position="215"/>
        <end position="226"/>
    </location>
</feature>
<dbReference type="STRING" id="280699.M1UVZ7"/>
<evidence type="ECO:0000256" key="2">
    <source>
        <dbReference type="SAM" id="Phobius"/>
    </source>
</evidence>
<evidence type="ECO:0000313" key="6">
    <source>
        <dbReference type="Proteomes" id="UP000007014"/>
    </source>
</evidence>
<gene>
    <name evidence="5" type="ORF">CYME_CMQ409C</name>
</gene>
<feature type="region of interest" description="Disordered" evidence="1">
    <location>
        <begin position="449"/>
        <end position="494"/>
    </location>
</feature>
<feature type="compositionally biased region" description="Low complexity" evidence="1">
    <location>
        <begin position="449"/>
        <end position="480"/>
    </location>
</feature>
<evidence type="ECO:0000256" key="1">
    <source>
        <dbReference type="SAM" id="MobiDB-lite"/>
    </source>
</evidence>
<dbReference type="AlphaFoldDB" id="M1UVZ7"/>
<dbReference type="Pfam" id="PF25820">
    <property type="entry name" value="DUF7949"/>
    <property type="match status" value="1"/>
</dbReference>
<reference evidence="5 6" key="2">
    <citation type="journal article" date="2007" name="BMC Biol.">
        <title>A 100%-complete sequence reveals unusually simple genomic features in the hot-spring red alga Cyanidioschyzon merolae.</title>
        <authorList>
            <person name="Nozaki H."/>
            <person name="Takano H."/>
            <person name="Misumi O."/>
            <person name="Terasawa K."/>
            <person name="Matsuzaki M."/>
            <person name="Maruyama S."/>
            <person name="Nishida K."/>
            <person name="Yagisawa F."/>
            <person name="Yoshida Y."/>
            <person name="Fujiwara T."/>
            <person name="Takio S."/>
            <person name="Tamura K."/>
            <person name="Chung S.J."/>
            <person name="Nakamura S."/>
            <person name="Kuroiwa H."/>
            <person name="Tanaka K."/>
            <person name="Sato N."/>
            <person name="Kuroiwa T."/>
        </authorList>
    </citation>
    <scope>NUCLEOTIDE SEQUENCE [LARGE SCALE GENOMIC DNA]</scope>
    <source>
        <strain evidence="5 6">10D</strain>
    </source>
</reference>
<name>M1UVZ7_CYAM1</name>
<protein>
    <recommendedName>
        <fullName evidence="3 4">EGF-like domain-containing protein</fullName>
    </recommendedName>
</protein>
<dbReference type="RefSeq" id="XP_005538287.1">
    <property type="nucleotide sequence ID" value="XM_005538230.1"/>
</dbReference>
<evidence type="ECO:0000313" key="5">
    <source>
        <dbReference type="EMBL" id="BAM82251.1"/>
    </source>
</evidence>
<dbReference type="KEGG" id="cme:CYME_CMQ409C"/>
<dbReference type="HOGENOM" id="CLU_524171_0_0_1"/>
<dbReference type="PANTHER" id="PTHR24035">
    <property type="entry name" value="MULTIPLE EPIDERMAL GROWTH FACTOR-LIKE DOMAINS PROTEIN"/>
    <property type="match status" value="1"/>
</dbReference>
<keyword evidence="6" id="KW-1185">Reference proteome</keyword>
<dbReference type="PANTHER" id="PTHR24035:SF109">
    <property type="entry name" value="PROTEIN DRAPER"/>
    <property type="match status" value="1"/>
</dbReference>
<dbReference type="InterPro" id="IPR057709">
    <property type="entry name" value="DUF7949"/>
</dbReference>
<dbReference type="PROSITE" id="PS00022">
    <property type="entry name" value="EGF_1"/>
    <property type="match status" value="1"/>
</dbReference>
<dbReference type="GeneID" id="16996419"/>